<evidence type="ECO:0000256" key="2">
    <source>
        <dbReference type="ARBA" id="ARBA00022475"/>
    </source>
</evidence>
<comment type="pathway">
    <text evidence="9">Protein modification; lipoprotein biosynthesis (signal peptide cleavage).</text>
</comment>
<evidence type="ECO:0000256" key="1">
    <source>
        <dbReference type="ARBA" id="ARBA00006139"/>
    </source>
</evidence>
<evidence type="ECO:0000256" key="4">
    <source>
        <dbReference type="ARBA" id="ARBA00022692"/>
    </source>
</evidence>
<comment type="similarity">
    <text evidence="1 9 11">Belongs to the peptidase A8 family.</text>
</comment>
<evidence type="ECO:0000256" key="11">
    <source>
        <dbReference type="RuleBase" id="RU004181"/>
    </source>
</evidence>
<accession>A0A1B3WDR1</accession>
<protein>
    <recommendedName>
        <fullName evidence="9">Lipoprotein signal peptidase</fullName>
        <ecNumber evidence="9">3.4.23.36</ecNumber>
    </recommendedName>
    <alternativeName>
        <fullName evidence="9">Prolipoprotein signal peptidase</fullName>
    </alternativeName>
    <alternativeName>
        <fullName evidence="9">Signal peptidase II</fullName>
        <shortName evidence="9">SPase II</shortName>
    </alternativeName>
</protein>
<dbReference type="HAMAP" id="MF_00161">
    <property type="entry name" value="LspA"/>
    <property type="match status" value="1"/>
</dbReference>
<gene>
    <name evidence="9 13" type="primary">lspA</name>
    <name evidence="12" type="ORF">BCB69_03230</name>
    <name evidence="13" type="ORF">DX915_06110</name>
</gene>
<evidence type="ECO:0000256" key="3">
    <source>
        <dbReference type="ARBA" id="ARBA00022670"/>
    </source>
</evidence>
<organism evidence="12 14">
    <name type="scientific">Dialister pneumosintes</name>
    <dbReference type="NCBI Taxonomy" id="39950"/>
    <lineage>
        <taxon>Bacteria</taxon>
        <taxon>Bacillati</taxon>
        <taxon>Bacillota</taxon>
        <taxon>Negativicutes</taxon>
        <taxon>Veillonellales</taxon>
        <taxon>Veillonellaceae</taxon>
        <taxon>Dialister</taxon>
    </lineage>
</organism>
<evidence type="ECO:0000313" key="13">
    <source>
        <dbReference type="EMBL" id="RID95030.1"/>
    </source>
</evidence>
<comment type="caution">
    <text evidence="9">Lacks conserved residue(s) required for the propagation of feature annotation.</text>
</comment>
<evidence type="ECO:0000256" key="8">
    <source>
        <dbReference type="ARBA" id="ARBA00023136"/>
    </source>
</evidence>
<feature type="transmembrane region" description="Helical" evidence="9">
    <location>
        <begin position="54"/>
        <end position="73"/>
    </location>
</feature>
<feature type="transmembrane region" description="Helical" evidence="9">
    <location>
        <begin position="82"/>
        <end position="100"/>
    </location>
</feature>
<reference evidence="12" key="2">
    <citation type="submission" date="2016-08" db="EMBL/GenBank/DDBJ databases">
        <authorList>
            <person name="Seilhamer J.J."/>
        </authorList>
    </citation>
    <scope>NUCLEOTIDE SEQUENCE [LARGE SCALE GENOMIC DNA]</scope>
    <source>
        <strain evidence="12">F0677</strain>
    </source>
</reference>
<keyword evidence="3 9" id="KW-0645">Protease</keyword>
<evidence type="ECO:0000256" key="6">
    <source>
        <dbReference type="ARBA" id="ARBA00022801"/>
    </source>
</evidence>
<feature type="active site" evidence="9">
    <location>
        <position position="110"/>
    </location>
</feature>
<dbReference type="InterPro" id="IPR001872">
    <property type="entry name" value="Peptidase_A8"/>
</dbReference>
<dbReference type="PANTHER" id="PTHR33695:SF1">
    <property type="entry name" value="LIPOPROTEIN SIGNAL PEPTIDASE"/>
    <property type="match status" value="1"/>
</dbReference>
<dbReference type="KEGG" id="dpn:BCB69_03230"/>
<dbReference type="OrthoDB" id="9810259at2"/>
<dbReference type="PANTHER" id="PTHR33695">
    <property type="entry name" value="LIPOPROTEIN SIGNAL PEPTIDASE"/>
    <property type="match status" value="1"/>
</dbReference>
<dbReference type="GO" id="GO:0005886">
    <property type="term" value="C:plasma membrane"/>
    <property type="evidence" value="ECO:0007669"/>
    <property type="project" value="UniProtKB-SubCell"/>
</dbReference>
<dbReference type="GO" id="GO:0006508">
    <property type="term" value="P:proteolysis"/>
    <property type="evidence" value="ECO:0007669"/>
    <property type="project" value="UniProtKB-KW"/>
</dbReference>
<keyword evidence="4 9" id="KW-0812">Transmembrane</keyword>
<reference evidence="13 15" key="3">
    <citation type="submission" date="2018-08" db="EMBL/GenBank/DDBJ databases">
        <title>Draft genome sequence of Dialister pneumosintes KCOM 1685.</title>
        <authorList>
            <person name="Kook J.-K."/>
            <person name="Park S.-N."/>
            <person name="Lim Y.K."/>
        </authorList>
    </citation>
    <scope>NUCLEOTIDE SEQUENCE [LARGE SCALE GENOMIC DNA]</scope>
    <source>
        <strain evidence="13 15">KCOM 1685</strain>
    </source>
</reference>
<dbReference type="NCBIfam" id="TIGR00077">
    <property type="entry name" value="lspA"/>
    <property type="match status" value="1"/>
</dbReference>
<keyword evidence="7 9" id="KW-1133">Transmembrane helix</keyword>
<dbReference type="EMBL" id="QWKU01000001">
    <property type="protein sequence ID" value="RID95030.1"/>
    <property type="molecule type" value="Genomic_DNA"/>
</dbReference>
<dbReference type="UniPathway" id="UPA00665"/>
<name>A0A1B3WDR1_9FIRM</name>
<evidence type="ECO:0000313" key="15">
    <source>
        <dbReference type="Proteomes" id="UP000266262"/>
    </source>
</evidence>
<keyword evidence="6 9" id="KW-0378">Hydrolase</keyword>
<keyword evidence="15" id="KW-1185">Reference proteome</keyword>
<keyword evidence="8 9" id="KW-0472">Membrane</keyword>
<dbReference type="STRING" id="39950.BCB69_03230"/>
<proteinExistence type="inferred from homology"/>
<sequence>MIAFIALLIMLVDQGTKYIVQQYMELGQTIAVIPNVFHFTYILNPGAAFGLFPYQNWIFLIIVVALFIAFFMFRNKIELAPFYFKLGISFLLGGSLGNAIDRIRIQSVIDFFDWRIWPIFNIADIAICVGTFLIMLYFWREEL</sequence>
<dbReference type="RefSeq" id="WP_022513632.1">
    <property type="nucleotide sequence ID" value="NZ_CP017037.1"/>
</dbReference>
<dbReference type="Pfam" id="PF01252">
    <property type="entry name" value="Peptidase_A8"/>
    <property type="match status" value="1"/>
</dbReference>
<feature type="active site" evidence="9">
    <location>
        <position position="124"/>
    </location>
</feature>
<keyword evidence="5 9" id="KW-0064">Aspartyl protease</keyword>
<evidence type="ECO:0000256" key="7">
    <source>
        <dbReference type="ARBA" id="ARBA00022989"/>
    </source>
</evidence>
<evidence type="ECO:0000256" key="5">
    <source>
        <dbReference type="ARBA" id="ARBA00022750"/>
    </source>
</evidence>
<feature type="transmembrane region" description="Helical" evidence="9">
    <location>
        <begin position="120"/>
        <end position="139"/>
    </location>
</feature>
<evidence type="ECO:0000313" key="12">
    <source>
        <dbReference type="EMBL" id="AOH39063.1"/>
    </source>
</evidence>
<comment type="catalytic activity">
    <reaction evidence="9 10">
        <text>Release of signal peptides from bacterial membrane prolipoproteins. Hydrolyzes -Xaa-Yaa-Zaa-|-(S,diacylglyceryl)Cys-, in which Xaa is hydrophobic (preferably Leu), and Yaa (Ala or Ser) and Zaa (Gly or Ala) have small, neutral side chains.</text>
        <dbReference type="EC" id="3.4.23.36"/>
    </reaction>
</comment>
<evidence type="ECO:0000313" key="14">
    <source>
        <dbReference type="Proteomes" id="UP000094757"/>
    </source>
</evidence>
<dbReference type="Proteomes" id="UP000266262">
    <property type="component" value="Unassembled WGS sequence"/>
</dbReference>
<dbReference type="PROSITE" id="PS00855">
    <property type="entry name" value="SPASE_II"/>
    <property type="match status" value="1"/>
</dbReference>
<dbReference type="PRINTS" id="PR00781">
    <property type="entry name" value="LIPOSIGPTASE"/>
</dbReference>
<keyword evidence="2 9" id="KW-1003">Cell membrane</keyword>
<evidence type="ECO:0000256" key="10">
    <source>
        <dbReference type="RuleBase" id="RU000594"/>
    </source>
</evidence>
<reference evidence="14" key="1">
    <citation type="submission" date="2016-08" db="EMBL/GenBank/DDBJ databases">
        <authorList>
            <person name="Holder M.E."/>
            <person name="Ajami N.J."/>
            <person name="Petrosino J.F."/>
        </authorList>
    </citation>
    <scope>NUCLEOTIDE SEQUENCE [LARGE SCALE GENOMIC DNA]</scope>
    <source>
        <strain evidence="14">F0677</strain>
    </source>
</reference>
<comment type="subcellular location">
    <subcellularLocation>
        <location evidence="9">Cell membrane</location>
        <topology evidence="9">Multi-pass membrane protein</topology>
    </subcellularLocation>
</comment>
<dbReference type="Proteomes" id="UP000094757">
    <property type="component" value="Chromosome"/>
</dbReference>
<comment type="function">
    <text evidence="9 10">This protein specifically catalyzes the removal of signal peptides from prolipoproteins.</text>
</comment>
<dbReference type="EMBL" id="CP017037">
    <property type="protein sequence ID" value="AOH39063.1"/>
    <property type="molecule type" value="Genomic_DNA"/>
</dbReference>
<evidence type="ECO:0000256" key="9">
    <source>
        <dbReference type="HAMAP-Rule" id="MF_00161"/>
    </source>
</evidence>
<dbReference type="EC" id="3.4.23.36" evidence="9"/>
<dbReference type="AlphaFoldDB" id="A0A1B3WDR1"/>
<dbReference type="GO" id="GO:0004190">
    <property type="term" value="F:aspartic-type endopeptidase activity"/>
    <property type="evidence" value="ECO:0007669"/>
    <property type="project" value="UniProtKB-UniRule"/>
</dbReference>